<keyword evidence="3 4" id="KW-0067">ATP-binding</keyword>
<dbReference type="PRINTS" id="PR00301">
    <property type="entry name" value="HEATSHOCK70"/>
</dbReference>
<dbReference type="InterPro" id="IPR018181">
    <property type="entry name" value="Heat_shock_70_CS"/>
</dbReference>
<comment type="similarity">
    <text evidence="1 4">Belongs to the heat shock protein 70 family.</text>
</comment>
<dbReference type="Proteomes" id="UP000254927">
    <property type="component" value="Unassembled WGS sequence"/>
</dbReference>
<dbReference type="InterPro" id="IPR013126">
    <property type="entry name" value="Hsp_70_fam"/>
</dbReference>
<evidence type="ECO:0000256" key="3">
    <source>
        <dbReference type="ARBA" id="ARBA00022840"/>
    </source>
</evidence>
<dbReference type="PANTHER" id="PTHR19375">
    <property type="entry name" value="HEAT SHOCK PROTEIN 70KDA"/>
    <property type="match status" value="1"/>
</dbReference>
<dbReference type="SUPFAM" id="SSF100920">
    <property type="entry name" value="Heat shock protein 70kD (HSP70), peptide-binding domain"/>
    <property type="match status" value="1"/>
</dbReference>
<name>A0A378TZ32_NEIEL</name>
<keyword evidence="2 4" id="KW-0547">Nucleotide-binding</keyword>
<dbReference type="InterPro" id="IPR042030">
    <property type="entry name" value="HscC_NBD"/>
</dbReference>
<organism evidence="5 6">
    <name type="scientific">Neisseria elongata</name>
    <dbReference type="NCBI Taxonomy" id="495"/>
    <lineage>
        <taxon>Bacteria</taxon>
        <taxon>Pseudomonadati</taxon>
        <taxon>Pseudomonadota</taxon>
        <taxon>Betaproteobacteria</taxon>
        <taxon>Neisseriales</taxon>
        <taxon>Neisseriaceae</taxon>
        <taxon>Neisseria</taxon>
    </lineage>
</organism>
<dbReference type="PROSITE" id="PS00329">
    <property type="entry name" value="HSP70_2"/>
    <property type="match status" value="1"/>
</dbReference>
<dbReference type="Gene3D" id="3.90.640.10">
    <property type="entry name" value="Actin, Chain A, domain 4"/>
    <property type="match status" value="1"/>
</dbReference>
<sequence length="605" mass="67360">MNPYAAERKNFPPQPETTFSDGLSAFKMAFFLRQPSMTAQIGIDLGTTNSLIAQFINGETRLIPNRLGHFLTPSVVSIGDDGKILVGLAARERLRTAPQSTASAFKRFMGTDKTFKLGNKTFRAEELSALLLRSLKEDAEAFLGEPVDEAVITVPAYFNAIQRQATRNAAQMAGLNVLRLLNEPTAAGLAYGLQEKPDDTRFLIYDLGGGTFDVSVLDYFDGVVQVSASAGDNHLGGEDFVQILRQCFLRQCKELSDAERAKLSDSSELWQALETAKRKLGEEMQAEIAVNVGGRIVSAVIARNEFYEAAKPLLTRLRQPLERALRDARLHPDQIDSIILVGGATRMPLIRQTIAQLFRRIANVSVNPDEAIARGAAVQAALIARDESVDEVVLTDVMPFSLGIETSTDLGNGERAYGIFSPIIERNMPVPVSREERYSTASDNQTEIELRVLQGESVAAKDNLELGRLTVKIPPRPEGEVYIDVRFSYDINGLLDVDVRNSEFDISANQTFRHNSVNLSEEEIQASLKKLAALKIHPRDQQENIYLLEKGKRLYEEHLGDQRQIIGHRIMIFERILESQDHAQIRRAQSEFAEFLSHYDGGWLL</sequence>
<reference evidence="5 6" key="1">
    <citation type="submission" date="2018-06" db="EMBL/GenBank/DDBJ databases">
        <authorList>
            <consortium name="Pathogen Informatics"/>
            <person name="Doyle S."/>
        </authorList>
    </citation>
    <scope>NUCLEOTIDE SEQUENCE [LARGE SCALE GENOMIC DNA]</scope>
    <source>
        <strain evidence="5 6">NCTC10660</strain>
    </source>
</reference>
<evidence type="ECO:0000256" key="4">
    <source>
        <dbReference type="RuleBase" id="RU003322"/>
    </source>
</evidence>
<dbReference type="GO" id="GO:0005524">
    <property type="term" value="F:ATP binding"/>
    <property type="evidence" value="ECO:0007669"/>
    <property type="project" value="UniProtKB-KW"/>
</dbReference>
<gene>
    <name evidence="5" type="primary">dnaK_1</name>
    <name evidence="5" type="ORF">NCTC10660_01159</name>
</gene>
<dbReference type="InterPro" id="IPR043129">
    <property type="entry name" value="ATPase_NBD"/>
</dbReference>
<dbReference type="GO" id="GO:0140662">
    <property type="term" value="F:ATP-dependent protein folding chaperone"/>
    <property type="evidence" value="ECO:0007669"/>
    <property type="project" value="InterPro"/>
</dbReference>
<dbReference type="Gene3D" id="2.60.34.10">
    <property type="entry name" value="Substrate Binding Domain Of DNAk, Chain A, domain 1"/>
    <property type="match status" value="1"/>
</dbReference>
<accession>A0A378TZ32</accession>
<dbReference type="FunFam" id="3.30.420.40:FF:000144">
    <property type="entry name" value="Molecular chaperone HscC"/>
    <property type="match status" value="1"/>
</dbReference>
<protein>
    <submittedName>
        <fullName evidence="5">Molecular chaperone DnaK</fullName>
    </submittedName>
</protein>
<dbReference type="SUPFAM" id="SSF53067">
    <property type="entry name" value="Actin-like ATPase domain"/>
    <property type="match status" value="2"/>
</dbReference>
<evidence type="ECO:0000256" key="2">
    <source>
        <dbReference type="ARBA" id="ARBA00022741"/>
    </source>
</evidence>
<dbReference type="AlphaFoldDB" id="A0A378TZ32"/>
<dbReference type="PROSITE" id="PS00297">
    <property type="entry name" value="HSP70_1"/>
    <property type="match status" value="1"/>
</dbReference>
<proteinExistence type="inferred from homology"/>
<dbReference type="EMBL" id="UGQW01000002">
    <property type="protein sequence ID" value="STZ67674.1"/>
    <property type="molecule type" value="Genomic_DNA"/>
</dbReference>
<dbReference type="Pfam" id="PF00012">
    <property type="entry name" value="HSP70"/>
    <property type="match status" value="1"/>
</dbReference>
<dbReference type="Gene3D" id="3.30.420.40">
    <property type="match status" value="2"/>
</dbReference>
<dbReference type="PROSITE" id="PS01036">
    <property type="entry name" value="HSP70_3"/>
    <property type="match status" value="1"/>
</dbReference>
<evidence type="ECO:0000256" key="1">
    <source>
        <dbReference type="ARBA" id="ARBA00007381"/>
    </source>
</evidence>
<evidence type="ECO:0000313" key="6">
    <source>
        <dbReference type="Proteomes" id="UP000254927"/>
    </source>
</evidence>
<evidence type="ECO:0000313" key="5">
    <source>
        <dbReference type="EMBL" id="STZ67674.1"/>
    </source>
</evidence>
<dbReference type="InterPro" id="IPR029047">
    <property type="entry name" value="HSP70_peptide-bd_sf"/>
</dbReference>
<dbReference type="CDD" id="cd10235">
    <property type="entry name" value="ASKHA_NBD_HSP70_HscC"/>
    <property type="match status" value="1"/>
</dbReference>